<dbReference type="AlphaFoldDB" id="A0AAF3E9L1"/>
<proteinExistence type="predicted"/>
<sequence>MFLSRASCRNLNRIHWDRRPWDIGYRGPLQAQQKATGRPDYPVTESRKNLLRERLNREWEVMRQLTRPYVTKEAELAYFQSKNVSSLEEQRTKEANLIEARRMPGKVKRTIGSKNEVRRRANVGNLLHEHSTVEQALASLNSRSRWF</sequence>
<protein>
    <submittedName>
        <fullName evidence="2">Uncharacterized protein</fullName>
    </submittedName>
</protein>
<accession>A0AAF3E9L1</accession>
<evidence type="ECO:0000313" key="1">
    <source>
        <dbReference type="Proteomes" id="UP000887575"/>
    </source>
</evidence>
<reference evidence="2" key="1">
    <citation type="submission" date="2024-02" db="UniProtKB">
        <authorList>
            <consortium name="WormBaseParasite"/>
        </authorList>
    </citation>
    <scope>IDENTIFICATION</scope>
</reference>
<name>A0AAF3E9L1_9BILA</name>
<organism evidence="1 2">
    <name type="scientific">Mesorhabditis belari</name>
    <dbReference type="NCBI Taxonomy" id="2138241"/>
    <lineage>
        <taxon>Eukaryota</taxon>
        <taxon>Metazoa</taxon>
        <taxon>Ecdysozoa</taxon>
        <taxon>Nematoda</taxon>
        <taxon>Chromadorea</taxon>
        <taxon>Rhabditida</taxon>
        <taxon>Rhabditina</taxon>
        <taxon>Rhabditomorpha</taxon>
        <taxon>Rhabditoidea</taxon>
        <taxon>Rhabditidae</taxon>
        <taxon>Mesorhabditinae</taxon>
        <taxon>Mesorhabditis</taxon>
    </lineage>
</organism>
<dbReference type="WBParaSite" id="MBELARI_LOCUS10597">
    <property type="protein sequence ID" value="MBELARI_LOCUS10597"/>
    <property type="gene ID" value="MBELARI_LOCUS10597"/>
</dbReference>
<keyword evidence="1" id="KW-1185">Reference proteome</keyword>
<dbReference type="Proteomes" id="UP000887575">
    <property type="component" value="Unassembled WGS sequence"/>
</dbReference>
<evidence type="ECO:0000313" key="2">
    <source>
        <dbReference type="WBParaSite" id="MBELARI_LOCUS10597"/>
    </source>
</evidence>